<sequence length="403" mass="43906">MDAEHKLIHARLGIDVVRDLQVPEGLFHRVDVIHTSPLLSLPAPVTYAKITARLGLFLDPRVLAAIRQYPNDLAAVTLHTRASVAAFAQVHGGTMYMSLRKDAYQQFGMTGSRVKKGDQWVITIPLGKGTSDKILDRARWCFANTLVDKFEIAVTGSSEAIARLLELAKSTTTLPQPTGASKPTTATNSPATDTAVAADPVPTPLRPLHFTSHTTTTRAWSPPGRSTIRVPSFTPLLNPAASSPPSPPVDASLGVPSRTRQRARTTLSPLLQEQLLDLTEWIGLVCTECDRVDDGHGVDAYVSAYRVPEPNTLNGVEKTTVRGVMRAEDVRAVVRAVRPEVGSRKRKRDGPAMDVDEDDEEDEEVVVVVAYAWPEQVHGGMKRGDVFVWVVPRKGERMAALVA</sequence>
<reference evidence="2 3" key="1">
    <citation type="submission" date="2009-11" db="EMBL/GenBank/DDBJ databases">
        <title>Annotation of Allomyces macrogynus ATCC 38327.</title>
        <authorList>
            <consortium name="The Broad Institute Genome Sequencing Platform"/>
            <person name="Russ C."/>
            <person name="Cuomo C."/>
            <person name="Burger G."/>
            <person name="Gray M.W."/>
            <person name="Holland P.W.H."/>
            <person name="King N."/>
            <person name="Lang F.B.F."/>
            <person name="Roger A.J."/>
            <person name="Ruiz-Trillo I."/>
            <person name="Young S.K."/>
            <person name="Zeng Q."/>
            <person name="Gargeya S."/>
            <person name="Fitzgerald M."/>
            <person name="Haas B."/>
            <person name="Abouelleil A."/>
            <person name="Alvarado L."/>
            <person name="Arachchi H.M."/>
            <person name="Berlin A."/>
            <person name="Chapman S.B."/>
            <person name="Gearin G."/>
            <person name="Goldberg J."/>
            <person name="Griggs A."/>
            <person name="Gujja S."/>
            <person name="Hansen M."/>
            <person name="Heiman D."/>
            <person name="Howarth C."/>
            <person name="Larimer J."/>
            <person name="Lui A."/>
            <person name="MacDonald P.J.P."/>
            <person name="McCowen C."/>
            <person name="Montmayeur A."/>
            <person name="Murphy C."/>
            <person name="Neiman D."/>
            <person name="Pearson M."/>
            <person name="Priest M."/>
            <person name="Roberts A."/>
            <person name="Saif S."/>
            <person name="Shea T."/>
            <person name="Sisk P."/>
            <person name="Stolte C."/>
            <person name="Sykes S."/>
            <person name="Wortman J."/>
            <person name="Nusbaum C."/>
            <person name="Birren B."/>
        </authorList>
    </citation>
    <scope>NUCLEOTIDE SEQUENCE [LARGE SCALE GENOMIC DNA]</scope>
    <source>
        <strain evidence="2 3">ATCC 38327</strain>
    </source>
</reference>
<dbReference type="GO" id="GO:0030681">
    <property type="term" value="C:multimeric ribonuclease P complex"/>
    <property type="evidence" value="ECO:0007669"/>
    <property type="project" value="TreeGrafter"/>
</dbReference>
<dbReference type="AlphaFoldDB" id="A0A0L0SEQ6"/>
<dbReference type="GO" id="GO:0004526">
    <property type="term" value="F:ribonuclease P activity"/>
    <property type="evidence" value="ECO:0007669"/>
    <property type="project" value="TreeGrafter"/>
</dbReference>
<gene>
    <name evidence="2" type="ORF">AMAG_06642</name>
</gene>
<dbReference type="Pfam" id="PF08584">
    <property type="entry name" value="Ribonuc_P_40"/>
    <property type="match status" value="1"/>
</dbReference>
<feature type="region of interest" description="Disordered" evidence="1">
    <location>
        <begin position="239"/>
        <end position="258"/>
    </location>
</feature>
<dbReference type="PANTHER" id="PTHR15396">
    <property type="entry name" value="RIBONUCLEASE P PROTEIN SUBUNIT P40"/>
    <property type="match status" value="1"/>
</dbReference>
<dbReference type="Proteomes" id="UP000054350">
    <property type="component" value="Unassembled WGS sequence"/>
</dbReference>
<organism evidence="2 3">
    <name type="scientific">Allomyces macrogynus (strain ATCC 38327)</name>
    <name type="common">Allomyces javanicus var. macrogynus</name>
    <dbReference type="NCBI Taxonomy" id="578462"/>
    <lineage>
        <taxon>Eukaryota</taxon>
        <taxon>Fungi</taxon>
        <taxon>Fungi incertae sedis</taxon>
        <taxon>Blastocladiomycota</taxon>
        <taxon>Blastocladiomycetes</taxon>
        <taxon>Blastocladiales</taxon>
        <taxon>Blastocladiaceae</taxon>
        <taxon>Allomyces</taxon>
    </lineage>
</organism>
<dbReference type="STRING" id="578462.A0A0L0SEQ6"/>
<protein>
    <submittedName>
        <fullName evidence="2">Uncharacterized protein</fullName>
    </submittedName>
</protein>
<evidence type="ECO:0000256" key="1">
    <source>
        <dbReference type="SAM" id="MobiDB-lite"/>
    </source>
</evidence>
<dbReference type="PANTHER" id="PTHR15396:SF1">
    <property type="entry name" value="RIBONUCLEASE P PROTEIN SUBUNIT P40"/>
    <property type="match status" value="1"/>
</dbReference>
<accession>A0A0L0SEQ6</accession>
<dbReference type="GO" id="GO:0000447">
    <property type="term" value="P:endonucleolytic cleavage in ITS1 to separate SSU-rRNA from 5.8S rRNA and LSU-rRNA from tricistronic rRNA transcript (SSU-rRNA, 5.8S rRNA, LSU-rRNA)"/>
    <property type="evidence" value="ECO:0007669"/>
    <property type="project" value="TreeGrafter"/>
</dbReference>
<reference evidence="3" key="2">
    <citation type="submission" date="2009-11" db="EMBL/GenBank/DDBJ databases">
        <title>The Genome Sequence of Allomyces macrogynus strain ATCC 38327.</title>
        <authorList>
            <consortium name="The Broad Institute Genome Sequencing Platform"/>
            <person name="Russ C."/>
            <person name="Cuomo C."/>
            <person name="Shea T."/>
            <person name="Young S.K."/>
            <person name="Zeng Q."/>
            <person name="Koehrsen M."/>
            <person name="Haas B."/>
            <person name="Borodovsky M."/>
            <person name="Guigo R."/>
            <person name="Alvarado L."/>
            <person name="Berlin A."/>
            <person name="Borenstein D."/>
            <person name="Chen Z."/>
            <person name="Engels R."/>
            <person name="Freedman E."/>
            <person name="Gellesch M."/>
            <person name="Goldberg J."/>
            <person name="Griggs A."/>
            <person name="Gujja S."/>
            <person name="Heiman D."/>
            <person name="Hepburn T."/>
            <person name="Howarth C."/>
            <person name="Jen D."/>
            <person name="Larson L."/>
            <person name="Lewis B."/>
            <person name="Mehta T."/>
            <person name="Park D."/>
            <person name="Pearson M."/>
            <person name="Roberts A."/>
            <person name="Saif S."/>
            <person name="Shenoy N."/>
            <person name="Sisk P."/>
            <person name="Stolte C."/>
            <person name="Sykes S."/>
            <person name="Walk T."/>
            <person name="White J."/>
            <person name="Yandava C."/>
            <person name="Burger G."/>
            <person name="Gray M.W."/>
            <person name="Holland P.W.H."/>
            <person name="King N."/>
            <person name="Lang F.B.F."/>
            <person name="Roger A.J."/>
            <person name="Ruiz-Trillo I."/>
            <person name="Lander E."/>
            <person name="Nusbaum C."/>
        </authorList>
    </citation>
    <scope>NUCLEOTIDE SEQUENCE [LARGE SCALE GENOMIC DNA]</scope>
    <source>
        <strain evidence="3">ATCC 38327</strain>
    </source>
</reference>
<keyword evidence="3" id="KW-1185">Reference proteome</keyword>
<dbReference type="EMBL" id="GG745337">
    <property type="protein sequence ID" value="KNE60880.1"/>
    <property type="molecule type" value="Genomic_DNA"/>
</dbReference>
<name>A0A0L0SEQ6_ALLM3</name>
<evidence type="ECO:0000313" key="3">
    <source>
        <dbReference type="Proteomes" id="UP000054350"/>
    </source>
</evidence>
<dbReference type="OrthoDB" id="5599367at2759"/>
<dbReference type="GO" id="GO:0000171">
    <property type="term" value="F:ribonuclease MRP activity"/>
    <property type="evidence" value="ECO:0007669"/>
    <property type="project" value="TreeGrafter"/>
</dbReference>
<feature type="region of interest" description="Disordered" evidence="1">
    <location>
        <begin position="340"/>
        <end position="361"/>
    </location>
</feature>
<feature type="region of interest" description="Disordered" evidence="1">
    <location>
        <begin position="173"/>
        <end position="192"/>
    </location>
</feature>
<feature type="region of interest" description="Disordered" evidence="1">
    <location>
        <begin position="198"/>
        <end position="225"/>
    </location>
</feature>
<dbReference type="InterPro" id="IPR013893">
    <property type="entry name" value="RNase_P_Rpp40"/>
</dbReference>
<evidence type="ECO:0000313" key="2">
    <source>
        <dbReference type="EMBL" id="KNE60880.1"/>
    </source>
</evidence>
<proteinExistence type="predicted"/>
<dbReference type="GO" id="GO:0001682">
    <property type="term" value="P:tRNA 5'-leader removal"/>
    <property type="evidence" value="ECO:0007669"/>
    <property type="project" value="InterPro"/>
</dbReference>
<dbReference type="VEuPathDB" id="FungiDB:AMAG_06642"/>
<dbReference type="GO" id="GO:0000172">
    <property type="term" value="C:ribonuclease MRP complex"/>
    <property type="evidence" value="ECO:0007669"/>
    <property type="project" value="TreeGrafter"/>
</dbReference>